<dbReference type="AlphaFoldDB" id="A0A921RC15"/>
<name>A0A921RC15_SORBI</name>
<organism evidence="1 2">
    <name type="scientific">Sorghum bicolor</name>
    <name type="common">Sorghum</name>
    <name type="synonym">Sorghum vulgare</name>
    <dbReference type="NCBI Taxonomy" id="4558"/>
    <lineage>
        <taxon>Eukaryota</taxon>
        <taxon>Viridiplantae</taxon>
        <taxon>Streptophyta</taxon>
        <taxon>Embryophyta</taxon>
        <taxon>Tracheophyta</taxon>
        <taxon>Spermatophyta</taxon>
        <taxon>Magnoliopsida</taxon>
        <taxon>Liliopsida</taxon>
        <taxon>Poales</taxon>
        <taxon>Poaceae</taxon>
        <taxon>PACMAD clade</taxon>
        <taxon>Panicoideae</taxon>
        <taxon>Andropogonodae</taxon>
        <taxon>Andropogoneae</taxon>
        <taxon>Sorghinae</taxon>
        <taxon>Sorghum</taxon>
    </lineage>
</organism>
<dbReference type="EMBL" id="CM027682">
    <property type="protein sequence ID" value="KAG0537155.1"/>
    <property type="molecule type" value="Genomic_DNA"/>
</dbReference>
<gene>
    <name evidence="1" type="ORF">BDA96_03G123700</name>
</gene>
<reference evidence="1" key="1">
    <citation type="journal article" date="2019" name="BMC Genomics">
        <title>A new reference genome for Sorghum bicolor reveals high levels of sequence similarity between sweet and grain genotypes: implications for the genetics of sugar metabolism.</title>
        <authorList>
            <person name="Cooper E.A."/>
            <person name="Brenton Z.W."/>
            <person name="Flinn B.S."/>
            <person name="Jenkins J."/>
            <person name="Shu S."/>
            <person name="Flowers D."/>
            <person name="Luo F."/>
            <person name="Wang Y."/>
            <person name="Xia P."/>
            <person name="Barry K."/>
            <person name="Daum C."/>
            <person name="Lipzen A."/>
            <person name="Yoshinaga Y."/>
            <person name="Schmutz J."/>
            <person name="Saski C."/>
            <person name="Vermerris W."/>
            <person name="Kresovich S."/>
        </authorList>
    </citation>
    <scope>NUCLEOTIDE SEQUENCE</scope>
</reference>
<comment type="caution">
    <text evidence="1">The sequence shown here is derived from an EMBL/GenBank/DDBJ whole genome shotgun (WGS) entry which is preliminary data.</text>
</comment>
<accession>A0A921RC15</accession>
<reference evidence="1" key="2">
    <citation type="submission" date="2020-10" db="EMBL/GenBank/DDBJ databases">
        <authorList>
            <person name="Cooper E.A."/>
            <person name="Brenton Z.W."/>
            <person name="Flinn B.S."/>
            <person name="Jenkins J."/>
            <person name="Shu S."/>
            <person name="Flowers D."/>
            <person name="Luo F."/>
            <person name="Wang Y."/>
            <person name="Xia P."/>
            <person name="Barry K."/>
            <person name="Daum C."/>
            <person name="Lipzen A."/>
            <person name="Yoshinaga Y."/>
            <person name="Schmutz J."/>
            <person name="Saski C."/>
            <person name="Vermerris W."/>
            <person name="Kresovich S."/>
        </authorList>
    </citation>
    <scope>NUCLEOTIDE SEQUENCE</scope>
</reference>
<evidence type="ECO:0000313" key="2">
    <source>
        <dbReference type="Proteomes" id="UP000807115"/>
    </source>
</evidence>
<proteinExistence type="predicted"/>
<dbReference type="Proteomes" id="UP000807115">
    <property type="component" value="Chromosome 3"/>
</dbReference>
<sequence>MPHHGPDWTAMPPCTRPPLTHDPILFVPCSDSDRLIAMSVPPCPDSAKKLGSGRREAERSCPQIGNAVLFLAPPVLQGAHGRITEEDDRPRRGWFVPVLPLRSHTTAGSRPELLTWIEAREKCMESKER</sequence>
<evidence type="ECO:0000313" key="1">
    <source>
        <dbReference type="EMBL" id="KAG0537155.1"/>
    </source>
</evidence>
<protein>
    <submittedName>
        <fullName evidence="1">Uncharacterized protein</fullName>
    </submittedName>
</protein>